<keyword evidence="1" id="KW-0378">Hydrolase</keyword>
<dbReference type="Proteomes" id="UP001423409">
    <property type="component" value="Unassembled WGS sequence"/>
</dbReference>
<feature type="compositionally biased region" description="Low complexity" evidence="2">
    <location>
        <begin position="315"/>
        <end position="330"/>
    </location>
</feature>
<dbReference type="PANTHER" id="PTHR30404">
    <property type="entry name" value="N-ACETYLMURAMOYL-L-ALANINE AMIDASE"/>
    <property type="match status" value="1"/>
</dbReference>
<dbReference type="RefSeq" id="WP_345443464.1">
    <property type="nucleotide sequence ID" value="NZ_BAABQU010000012.1"/>
</dbReference>
<sequence>MRASPALAALTGLTLLCAPAGATHASGVFVSYPPEGHRVAHANVILQGHVPPGSTLSVSGRAVPTGPDGLFMEWWPLKPGVNTLTLTARQGGRVTGSRTLRVTRAAAPILPARPTRILPGSVTPARPVEFWDATGDTPAERRVTVSVQGSAGARASVRLGSAPPTPLREGPPGTYRADLTVPAAPQASAPLTVSLTGPDGRTVTAAAPGRVTVQSGAARSGTQRPGQVPGPGLNASSTVLTTLTGQSLLYPRTDMTFTVVGRQDRDLRVRLSGGQSALIAATQLDLGAPGSAPLAWTGGPVQLEPDRPGTDRLDAPTLAATPDPSPAAAPGVNDLPALPPTEAGNATSPPATSTVPAPAPMNPTPADPTRLTLLIPTGPGRPPFTLEQTDPRTLVLTLFGPPTTPLTPPAPHPLLTRTDLHTTPGTTRLTLTLTAPLWGFTADHDGPHLRLSVRTPPNPDPAQPLQGRTLTLDPGHGGTQGGGAGSLGTPEKDLVLPITLRAAELLRAQGATIHLTRTTDTTVGLYDRGQLAHDTGSDLLISVHANALPDGRDPRGIRGPELYYTHPQAHPLAAALLAALRAGLPDLGPGAGLKPGADLALTRPTSQPSVLIETGYLTDPGNLRLLNSPAGQEWLAQAIAAGVLAYYRGLGR</sequence>
<feature type="compositionally biased region" description="Basic and acidic residues" evidence="2">
    <location>
        <begin position="304"/>
        <end position="314"/>
    </location>
</feature>
<feature type="compositionally biased region" description="Pro residues" evidence="2">
    <location>
        <begin position="357"/>
        <end position="366"/>
    </location>
</feature>
<keyword evidence="6" id="KW-1185">Reference proteome</keyword>
<dbReference type="CDD" id="cd02696">
    <property type="entry name" value="MurNAc-LAA"/>
    <property type="match status" value="1"/>
</dbReference>
<organism evidence="5 6">
    <name type="scientific">Deinococcus caeni</name>
    <dbReference type="NCBI Taxonomy" id="569127"/>
    <lineage>
        <taxon>Bacteria</taxon>
        <taxon>Thermotogati</taxon>
        <taxon>Deinococcota</taxon>
        <taxon>Deinococci</taxon>
        <taxon>Deinococcales</taxon>
        <taxon>Deinococcaceae</taxon>
        <taxon>Deinococcus</taxon>
    </lineage>
</organism>
<evidence type="ECO:0000313" key="6">
    <source>
        <dbReference type="Proteomes" id="UP001423409"/>
    </source>
</evidence>
<dbReference type="Pfam" id="PF01520">
    <property type="entry name" value="Amidase_3"/>
    <property type="match status" value="1"/>
</dbReference>
<protein>
    <recommendedName>
        <fullName evidence="4">MurNAc-LAA domain-containing protein</fullName>
    </recommendedName>
</protein>
<evidence type="ECO:0000256" key="2">
    <source>
        <dbReference type="SAM" id="MobiDB-lite"/>
    </source>
</evidence>
<feature type="region of interest" description="Disordered" evidence="2">
    <location>
        <begin position="214"/>
        <end position="234"/>
    </location>
</feature>
<keyword evidence="3" id="KW-0732">Signal</keyword>
<accession>A0ABP9UB94</accession>
<feature type="compositionally biased region" description="Low complexity" evidence="2">
    <location>
        <begin position="346"/>
        <end position="356"/>
    </location>
</feature>
<feature type="compositionally biased region" description="Polar residues" evidence="2">
    <location>
        <begin position="214"/>
        <end position="225"/>
    </location>
</feature>
<comment type="caution">
    <text evidence="5">The sequence shown here is derived from an EMBL/GenBank/DDBJ whole genome shotgun (WGS) entry which is preliminary data.</text>
</comment>
<gene>
    <name evidence="5" type="ORF">Dcae01_01310</name>
</gene>
<reference evidence="5 6" key="1">
    <citation type="submission" date="2024-02" db="EMBL/GenBank/DDBJ databases">
        <title>Deinococcus caeni NBRC 101312.</title>
        <authorList>
            <person name="Ichikawa N."/>
            <person name="Katano-Makiyama Y."/>
            <person name="Hidaka K."/>
        </authorList>
    </citation>
    <scope>NUCLEOTIDE SEQUENCE [LARGE SCALE GENOMIC DNA]</scope>
    <source>
        <strain evidence="5 6">NBRC 101312</strain>
    </source>
</reference>
<feature type="compositionally biased region" description="Gly residues" evidence="2">
    <location>
        <begin position="475"/>
        <end position="486"/>
    </location>
</feature>
<feature type="signal peptide" evidence="3">
    <location>
        <begin position="1"/>
        <end position="25"/>
    </location>
</feature>
<dbReference type="InterPro" id="IPR013783">
    <property type="entry name" value="Ig-like_fold"/>
</dbReference>
<name>A0ABP9UB94_9DEIO</name>
<dbReference type="PANTHER" id="PTHR30404:SF0">
    <property type="entry name" value="N-ACETYLMURAMOYL-L-ALANINE AMIDASE AMIC"/>
    <property type="match status" value="1"/>
</dbReference>
<evidence type="ECO:0000256" key="1">
    <source>
        <dbReference type="ARBA" id="ARBA00022801"/>
    </source>
</evidence>
<proteinExistence type="predicted"/>
<feature type="region of interest" description="Disordered" evidence="2">
    <location>
        <begin position="291"/>
        <end position="373"/>
    </location>
</feature>
<dbReference type="InterPro" id="IPR050695">
    <property type="entry name" value="N-acetylmuramoyl_amidase_3"/>
</dbReference>
<feature type="chain" id="PRO_5045244192" description="MurNAc-LAA domain-containing protein" evidence="3">
    <location>
        <begin position="26"/>
        <end position="652"/>
    </location>
</feature>
<dbReference type="Gene3D" id="2.60.40.10">
    <property type="entry name" value="Immunoglobulins"/>
    <property type="match status" value="1"/>
</dbReference>
<dbReference type="InterPro" id="IPR002508">
    <property type="entry name" value="MurNAc-LAA_cat"/>
</dbReference>
<evidence type="ECO:0000313" key="5">
    <source>
        <dbReference type="EMBL" id="GAA5439803.1"/>
    </source>
</evidence>
<dbReference type="Gene3D" id="3.40.630.40">
    <property type="entry name" value="Zn-dependent exopeptidases"/>
    <property type="match status" value="1"/>
</dbReference>
<evidence type="ECO:0000256" key="3">
    <source>
        <dbReference type="SAM" id="SignalP"/>
    </source>
</evidence>
<dbReference type="SUPFAM" id="SSF53187">
    <property type="entry name" value="Zn-dependent exopeptidases"/>
    <property type="match status" value="1"/>
</dbReference>
<dbReference type="SMART" id="SM00646">
    <property type="entry name" value="Ami_3"/>
    <property type="match status" value="1"/>
</dbReference>
<feature type="domain" description="MurNAc-LAA" evidence="4">
    <location>
        <begin position="529"/>
        <end position="644"/>
    </location>
</feature>
<dbReference type="EMBL" id="BAABQU010000012">
    <property type="protein sequence ID" value="GAA5439803.1"/>
    <property type="molecule type" value="Genomic_DNA"/>
</dbReference>
<feature type="region of interest" description="Disordered" evidence="2">
    <location>
        <begin position="455"/>
        <end position="490"/>
    </location>
</feature>
<evidence type="ECO:0000259" key="4">
    <source>
        <dbReference type="SMART" id="SM00646"/>
    </source>
</evidence>